<dbReference type="eggNOG" id="KOG0123">
    <property type="taxonomic scope" value="Eukaryota"/>
</dbReference>
<feature type="compositionally biased region" description="Low complexity" evidence="3">
    <location>
        <begin position="50"/>
        <end position="60"/>
    </location>
</feature>
<dbReference type="InterPro" id="IPR000504">
    <property type="entry name" value="RRM_dom"/>
</dbReference>
<dbReference type="Proteomes" id="UP000000267">
    <property type="component" value="Unassembled WGS sequence"/>
</dbReference>
<dbReference type="CDD" id="cd21602">
    <property type="entry name" value="RRM2_PES4_MIP6"/>
    <property type="match status" value="1"/>
</dbReference>
<dbReference type="PROSITE" id="PS50102">
    <property type="entry name" value="RRM"/>
    <property type="match status" value="3"/>
</dbReference>
<dbReference type="SMART" id="SM00360">
    <property type="entry name" value="RRM"/>
    <property type="match status" value="4"/>
</dbReference>
<gene>
    <name evidence="5" type="ORF">Kpol_1008p23</name>
</gene>
<dbReference type="OrthoDB" id="1749473at2759"/>
<keyword evidence="1 2" id="KW-0694">RNA-binding</keyword>
<evidence type="ECO:0000313" key="6">
    <source>
        <dbReference type="Proteomes" id="UP000000267"/>
    </source>
</evidence>
<dbReference type="GO" id="GO:0003729">
    <property type="term" value="F:mRNA binding"/>
    <property type="evidence" value="ECO:0007669"/>
    <property type="project" value="TreeGrafter"/>
</dbReference>
<feature type="region of interest" description="Disordered" evidence="3">
    <location>
        <begin position="50"/>
        <end position="69"/>
    </location>
</feature>
<protein>
    <recommendedName>
        <fullName evidence="4">RRM domain-containing protein</fullName>
    </recommendedName>
</protein>
<evidence type="ECO:0000259" key="4">
    <source>
        <dbReference type="PROSITE" id="PS50102"/>
    </source>
</evidence>
<dbReference type="STRING" id="436907.A7TPY7"/>
<dbReference type="GO" id="GO:0010609">
    <property type="term" value="P:mRNA localization resulting in post-transcriptional regulation of gene expression"/>
    <property type="evidence" value="ECO:0007669"/>
    <property type="project" value="EnsemblFungi"/>
</dbReference>
<dbReference type="RefSeq" id="XP_001643543.1">
    <property type="nucleotide sequence ID" value="XM_001643493.1"/>
</dbReference>
<organism evidence="6">
    <name type="scientific">Vanderwaltozyma polyspora (strain ATCC 22028 / DSM 70294 / BCRC 21397 / CBS 2163 / NBRC 10782 / NRRL Y-8283 / UCD 57-17)</name>
    <name type="common">Kluyveromyces polysporus</name>
    <dbReference type="NCBI Taxonomy" id="436907"/>
    <lineage>
        <taxon>Eukaryota</taxon>
        <taxon>Fungi</taxon>
        <taxon>Dikarya</taxon>
        <taxon>Ascomycota</taxon>
        <taxon>Saccharomycotina</taxon>
        <taxon>Saccharomycetes</taxon>
        <taxon>Saccharomycetales</taxon>
        <taxon>Saccharomycetaceae</taxon>
        <taxon>Vanderwaltozyma</taxon>
    </lineage>
</organism>
<feature type="domain" description="RRM" evidence="4">
    <location>
        <begin position="332"/>
        <end position="408"/>
    </location>
</feature>
<evidence type="ECO:0000256" key="1">
    <source>
        <dbReference type="ARBA" id="ARBA00022884"/>
    </source>
</evidence>
<dbReference type="PANTHER" id="PTHR48025:SF1">
    <property type="entry name" value="RRM DOMAIN-CONTAINING PROTEIN"/>
    <property type="match status" value="1"/>
</dbReference>
<dbReference type="HOGENOM" id="CLU_020939_0_0_1"/>
<reference evidence="5 6" key="1">
    <citation type="journal article" date="2007" name="Proc. Natl. Acad. Sci. U.S.A.">
        <title>Independent sorting-out of thousands of duplicated gene pairs in two yeast species descended from a whole-genome duplication.</title>
        <authorList>
            <person name="Scannell D.R."/>
            <person name="Frank A.C."/>
            <person name="Conant G.C."/>
            <person name="Byrne K.P."/>
            <person name="Woolfit M."/>
            <person name="Wolfe K.H."/>
        </authorList>
    </citation>
    <scope>NUCLEOTIDE SEQUENCE [LARGE SCALE GENOMIC DNA]</scope>
    <source>
        <strain evidence="6">ATCC 22028 / DSM 70294 / BCRC 21397 / CBS 2163 / NBRC 10782 / NRRL Y-8283 / UCD 57-17</strain>
    </source>
</reference>
<feature type="domain" description="RRM" evidence="4">
    <location>
        <begin position="166"/>
        <end position="234"/>
    </location>
</feature>
<evidence type="ECO:0000256" key="3">
    <source>
        <dbReference type="SAM" id="MobiDB-lite"/>
    </source>
</evidence>
<dbReference type="GO" id="GO:0016071">
    <property type="term" value="P:mRNA metabolic process"/>
    <property type="evidence" value="ECO:0007669"/>
    <property type="project" value="EnsemblFungi"/>
</dbReference>
<feature type="domain" description="RRM" evidence="4">
    <location>
        <begin position="78"/>
        <end position="156"/>
    </location>
</feature>
<dbReference type="GeneID" id="5543770"/>
<evidence type="ECO:0000313" key="5">
    <source>
        <dbReference type="EMBL" id="EDO15685.1"/>
    </source>
</evidence>
<dbReference type="InParanoid" id="A7TPY7"/>
<dbReference type="CDD" id="cd21603">
    <property type="entry name" value="RRM3_PES4_MIP6"/>
    <property type="match status" value="1"/>
</dbReference>
<dbReference type="AlphaFoldDB" id="A7TPY7"/>
<dbReference type="CDD" id="cd21601">
    <property type="entry name" value="RRM1_PES4_MIP6"/>
    <property type="match status" value="1"/>
</dbReference>
<dbReference type="EMBL" id="DS480449">
    <property type="protein sequence ID" value="EDO15685.1"/>
    <property type="molecule type" value="Genomic_DNA"/>
</dbReference>
<dbReference type="GO" id="GO:0006417">
    <property type="term" value="P:regulation of translation"/>
    <property type="evidence" value="ECO:0007669"/>
    <property type="project" value="EnsemblFungi"/>
</dbReference>
<dbReference type="KEGG" id="vpo:Kpol_1008p23"/>
<dbReference type="InterPro" id="IPR012677">
    <property type="entry name" value="Nucleotide-bd_a/b_plait_sf"/>
</dbReference>
<name>A7TPY7_VANPO</name>
<dbReference type="OMA" id="WAFVTYK"/>
<dbReference type="Gene3D" id="3.30.70.330">
    <property type="match status" value="3"/>
</dbReference>
<dbReference type="GO" id="GO:0043934">
    <property type="term" value="P:sporulation"/>
    <property type="evidence" value="ECO:0007669"/>
    <property type="project" value="EnsemblFungi"/>
</dbReference>
<dbReference type="FunCoup" id="A7TPY7">
    <property type="interactions" value="32"/>
</dbReference>
<dbReference type="Pfam" id="PF00076">
    <property type="entry name" value="RRM_1"/>
    <property type="match status" value="3"/>
</dbReference>
<keyword evidence="6" id="KW-1185">Reference proteome</keyword>
<dbReference type="PANTHER" id="PTHR48025">
    <property type="entry name" value="OS02G0815200 PROTEIN"/>
    <property type="match status" value="1"/>
</dbReference>
<accession>A7TPY7</accession>
<dbReference type="InterPro" id="IPR050502">
    <property type="entry name" value="Euk_RNA-bind_prot"/>
</dbReference>
<sequence length="660" mass="76416">MSPSSSRRRVLNDISLNIIRDGENENKEIQNKNIAKNDSTYNNKKRQINQNNKINNISRSTSLSKKSKNFKNQKPLVTALFIGNLSLDVNEEKLKQVFKKFPSLVSVKICTNSTTKESLGYGYLNFGDKEDAEKATEEFNYINLFGNEVKIMPSLRNSFYRKNIGTNLFFCNLPLDNKELTTRRFYDTFKKYGKILSCKLDKRKNIGFVYFDNDKSAKEVIKDFNNKEFFGTKILCGLHFDKDVRTFPEFEKRKLKLDANDFIREELIVEEDDNKTALESTSNQINNNINTIINNSTNNNNNNSNNISSTESNYVIDSNSIIDETNKKTYPNSVFVKNLPINTTDEEILDYFSVAGPIKSVFSSKVPKFNSLWSIITYKKSSDSIKAIQTYDNKTFKEKVISVTKAHSKLHESQNYSTYQNYDNYKKIIYLTNLSPDCSVSFLTKFCQHSNIHAEDIQIYAEVINNNNSNNSNSNNNNTTLLSGYIKCKSKYEASKLFELFNGKLIYGNIIKASWVREIPQNYKKNFRTPTNLTSQNVIPVQPYSLGYHGYFPPFNQFKHPLNNLKNWGPDTNLLNDPLKKSFLESLKLIIKRTLNYINSNLNLKDSDLTCISEYILKVYWRNEVINLSNFLMLLDTNIQSQKILQYQLEEAIRFLGYEK</sequence>
<proteinExistence type="predicted"/>
<dbReference type="SUPFAM" id="SSF54928">
    <property type="entry name" value="RNA-binding domain, RBD"/>
    <property type="match status" value="3"/>
</dbReference>
<dbReference type="InterPro" id="IPR035979">
    <property type="entry name" value="RBD_domain_sf"/>
</dbReference>
<dbReference type="PhylomeDB" id="A7TPY7"/>
<evidence type="ECO:0000256" key="2">
    <source>
        <dbReference type="PROSITE-ProRule" id="PRU00176"/>
    </source>
</evidence>
<dbReference type="GO" id="GO:0005628">
    <property type="term" value="C:prospore membrane"/>
    <property type="evidence" value="ECO:0007669"/>
    <property type="project" value="EnsemblFungi"/>
</dbReference>